<comment type="caution">
    <text evidence="1">The sequence shown here is derived from an EMBL/GenBank/DDBJ whole genome shotgun (WGS) entry which is preliminary data.</text>
</comment>
<name>A0ACC3D1D8_9PEZI</name>
<dbReference type="Proteomes" id="UP001186974">
    <property type="component" value="Unassembled WGS sequence"/>
</dbReference>
<proteinExistence type="predicted"/>
<sequence length="134" mass="14850">MLARQNAEISVKEEDEVTYAEINRQLALIANVLISIVACSFAIWMAARHWNTPARLALAMTGSIVVAVAEVAIYAGYIRRVGEAKQEEKKRVETKEVTDTWVIDAQKGQEKAVKIIGEVLGTDPKDGLRQRKGK</sequence>
<keyword evidence="2" id="KW-1185">Reference proteome</keyword>
<accession>A0ACC3D1D8</accession>
<reference evidence="1" key="1">
    <citation type="submission" date="2024-09" db="EMBL/GenBank/DDBJ databases">
        <title>Black Yeasts Isolated from many extreme environments.</title>
        <authorList>
            <person name="Coleine C."/>
            <person name="Stajich J.E."/>
            <person name="Selbmann L."/>
        </authorList>
    </citation>
    <scope>NUCLEOTIDE SEQUENCE</scope>
    <source>
        <strain evidence="1">CCFEE 5737</strain>
    </source>
</reference>
<dbReference type="EMBL" id="JAWDJW010008735">
    <property type="protein sequence ID" value="KAK3060241.1"/>
    <property type="molecule type" value="Genomic_DNA"/>
</dbReference>
<evidence type="ECO:0000313" key="1">
    <source>
        <dbReference type="EMBL" id="KAK3060241.1"/>
    </source>
</evidence>
<organism evidence="1 2">
    <name type="scientific">Coniosporium uncinatum</name>
    <dbReference type="NCBI Taxonomy" id="93489"/>
    <lineage>
        <taxon>Eukaryota</taxon>
        <taxon>Fungi</taxon>
        <taxon>Dikarya</taxon>
        <taxon>Ascomycota</taxon>
        <taxon>Pezizomycotina</taxon>
        <taxon>Dothideomycetes</taxon>
        <taxon>Dothideomycetes incertae sedis</taxon>
        <taxon>Coniosporium</taxon>
    </lineage>
</organism>
<protein>
    <submittedName>
        <fullName evidence="1">Uncharacterized protein</fullName>
    </submittedName>
</protein>
<gene>
    <name evidence="1" type="ORF">LTS18_008998</name>
</gene>
<evidence type="ECO:0000313" key="2">
    <source>
        <dbReference type="Proteomes" id="UP001186974"/>
    </source>
</evidence>